<evidence type="ECO:0000313" key="3">
    <source>
        <dbReference type="RefSeq" id="XP_028034681.1"/>
    </source>
</evidence>
<feature type="chain" id="PRO_5026826258" evidence="1">
    <location>
        <begin position="24"/>
        <end position="66"/>
    </location>
</feature>
<evidence type="ECO:0000256" key="1">
    <source>
        <dbReference type="SAM" id="SignalP"/>
    </source>
</evidence>
<dbReference type="GeneID" id="114246388"/>
<proteinExistence type="predicted"/>
<reference evidence="3" key="1">
    <citation type="submission" date="2025-08" db="UniProtKB">
        <authorList>
            <consortium name="RefSeq"/>
        </authorList>
    </citation>
    <scope>IDENTIFICATION</scope>
    <source>
        <tissue evidence="3">Silk gland</tissue>
    </source>
</reference>
<gene>
    <name evidence="3" type="primary">LOC114246388</name>
</gene>
<protein>
    <submittedName>
        <fullName evidence="3">Uncharacterized protein LOC114246388</fullName>
    </submittedName>
</protein>
<sequence>MKYFLIFLVVCVAMAAASPQVVAAWPGIVPGFVPYPAARTLVAGPTVVNSAFGHYVAPGYVGPAII</sequence>
<accession>A0A6J2JXU0</accession>
<dbReference type="RefSeq" id="XP_028034681.1">
    <property type="nucleotide sequence ID" value="XM_028178880.1"/>
</dbReference>
<dbReference type="OrthoDB" id="7452103at2759"/>
<keyword evidence="2" id="KW-1185">Reference proteome</keyword>
<organism evidence="2 3">
    <name type="scientific">Bombyx mandarina</name>
    <name type="common">Wild silk moth</name>
    <name type="synonym">Wild silkworm</name>
    <dbReference type="NCBI Taxonomy" id="7092"/>
    <lineage>
        <taxon>Eukaryota</taxon>
        <taxon>Metazoa</taxon>
        <taxon>Ecdysozoa</taxon>
        <taxon>Arthropoda</taxon>
        <taxon>Hexapoda</taxon>
        <taxon>Insecta</taxon>
        <taxon>Pterygota</taxon>
        <taxon>Neoptera</taxon>
        <taxon>Endopterygota</taxon>
        <taxon>Lepidoptera</taxon>
        <taxon>Glossata</taxon>
        <taxon>Ditrysia</taxon>
        <taxon>Bombycoidea</taxon>
        <taxon>Bombycidae</taxon>
        <taxon>Bombycinae</taxon>
        <taxon>Bombyx</taxon>
    </lineage>
</organism>
<feature type="signal peptide" evidence="1">
    <location>
        <begin position="1"/>
        <end position="23"/>
    </location>
</feature>
<dbReference type="Proteomes" id="UP000504629">
    <property type="component" value="Unplaced"/>
</dbReference>
<dbReference type="AlphaFoldDB" id="A0A6J2JXU0"/>
<dbReference type="KEGG" id="bman:114246388"/>
<name>A0A6J2JXU0_BOMMA</name>
<keyword evidence="1" id="KW-0732">Signal</keyword>
<evidence type="ECO:0000313" key="2">
    <source>
        <dbReference type="Proteomes" id="UP000504629"/>
    </source>
</evidence>